<gene>
    <name evidence="2" type="ORF">EJ04DRAFT_192939</name>
</gene>
<accession>A0A9P4V4P4</accession>
<evidence type="ECO:0000313" key="2">
    <source>
        <dbReference type="EMBL" id="KAF2735555.1"/>
    </source>
</evidence>
<reference evidence="2" key="1">
    <citation type="journal article" date="2020" name="Stud. Mycol.">
        <title>101 Dothideomycetes genomes: a test case for predicting lifestyles and emergence of pathogens.</title>
        <authorList>
            <person name="Haridas S."/>
            <person name="Albert R."/>
            <person name="Binder M."/>
            <person name="Bloem J."/>
            <person name="Labutti K."/>
            <person name="Salamov A."/>
            <person name="Andreopoulos B."/>
            <person name="Baker S."/>
            <person name="Barry K."/>
            <person name="Bills G."/>
            <person name="Bluhm B."/>
            <person name="Cannon C."/>
            <person name="Castanera R."/>
            <person name="Culley D."/>
            <person name="Daum C."/>
            <person name="Ezra D."/>
            <person name="Gonzalez J."/>
            <person name="Henrissat B."/>
            <person name="Kuo A."/>
            <person name="Liang C."/>
            <person name="Lipzen A."/>
            <person name="Lutzoni F."/>
            <person name="Magnuson J."/>
            <person name="Mondo S."/>
            <person name="Nolan M."/>
            <person name="Ohm R."/>
            <person name="Pangilinan J."/>
            <person name="Park H.-J."/>
            <person name="Ramirez L."/>
            <person name="Alfaro M."/>
            <person name="Sun H."/>
            <person name="Tritt A."/>
            <person name="Yoshinaga Y."/>
            <person name="Zwiers L.-H."/>
            <person name="Turgeon B."/>
            <person name="Goodwin S."/>
            <person name="Spatafora J."/>
            <person name="Crous P."/>
            <person name="Grigoriev I."/>
        </authorList>
    </citation>
    <scope>NUCLEOTIDE SEQUENCE</scope>
    <source>
        <strain evidence="2">CBS 125425</strain>
    </source>
</reference>
<feature type="chain" id="PRO_5040430974" evidence="1">
    <location>
        <begin position="18"/>
        <end position="95"/>
    </location>
</feature>
<protein>
    <submittedName>
        <fullName evidence="2">Uncharacterized protein</fullName>
    </submittedName>
</protein>
<dbReference type="EMBL" id="ML996134">
    <property type="protein sequence ID" value="KAF2735555.1"/>
    <property type="molecule type" value="Genomic_DNA"/>
</dbReference>
<feature type="signal peptide" evidence="1">
    <location>
        <begin position="1"/>
        <end position="17"/>
    </location>
</feature>
<keyword evidence="1" id="KW-0732">Signal</keyword>
<keyword evidence="3" id="KW-1185">Reference proteome</keyword>
<dbReference type="AlphaFoldDB" id="A0A9P4V4P4"/>
<dbReference type="Proteomes" id="UP000799444">
    <property type="component" value="Unassembled WGS sequence"/>
</dbReference>
<name>A0A9P4V4P4_9PLEO</name>
<evidence type="ECO:0000256" key="1">
    <source>
        <dbReference type="SAM" id="SignalP"/>
    </source>
</evidence>
<evidence type="ECO:0000313" key="3">
    <source>
        <dbReference type="Proteomes" id="UP000799444"/>
    </source>
</evidence>
<sequence length="95" mass="10466">MKLTLLLLSTLFALTSPNPILPASSSSVNPHQFPGSPPPLWGPCGICTNFFRHCLEQCGPRWECQPVCAMKTCSWKTAVNTRPCFRVCGFSSCDF</sequence>
<organism evidence="2 3">
    <name type="scientific">Polyplosphaeria fusca</name>
    <dbReference type="NCBI Taxonomy" id="682080"/>
    <lineage>
        <taxon>Eukaryota</taxon>
        <taxon>Fungi</taxon>
        <taxon>Dikarya</taxon>
        <taxon>Ascomycota</taxon>
        <taxon>Pezizomycotina</taxon>
        <taxon>Dothideomycetes</taxon>
        <taxon>Pleosporomycetidae</taxon>
        <taxon>Pleosporales</taxon>
        <taxon>Tetraplosphaeriaceae</taxon>
        <taxon>Polyplosphaeria</taxon>
    </lineage>
</organism>
<proteinExistence type="predicted"/>
<comment type="caution">
    <text evidence="2">The sequence shown here is derived from an EMBL/GenBank/DDBJ whole genome shotgun (WGS) entry which is preliminary data.</text>
</comment>